<proteinExistence type="predicted"/>
<dbReference type="GO" id="GO:0004467">
    <property type="term" value="F:long-chain fatty acid-CoA ligase activity"/>
    <property type="evidence" value="ECO:0007669"/>
    <property type="project" value="UniProtKB-EC"/>
</dbReference>
<dbReference type="PROSITE" id="PS50075">
    <property type="entry name" value="CARRIER"/>
    <property type="match status" value="1"/>
</dbReference>
<keyword evidence="3" id="KW-0436">Ligase</keyword>
<evidence type="ECO:0000256" key="1">
    <source>
        <dbReference type="ARBA" id="ARBA00024484"/>
    </source>
</evidence>
<dbReference type="InterPro" id="IPR042099">
    <property type="entry name" value="ANL_N_sf"/>
</dbReference>
<dbReference type="PANTHER" id="PTHR43272:SF52">
    <property type="entry name" value="AMP-DEPENDENT SYNTHETASE_LIGASE DOMAIN-CONTAINING PROTEIN"/>
    <property type="match status" value="1"/>
</dbReference>
<dbReference type="InterPro" id="IPR000873">
    <property type="entry name" value="AMP-dep_synth/lig_dom"/>
</dbReference>
<gene>
    <name evidence="3" type="ORF">U14_03394</name>
</gene>
<evidence type="ECO:0000259" key="2">
    <source>
        <dbReference type="PROSITE" id="PS50075"/>
    </source>
</evidence>
<dbReference type="Gene3D" id="3.40.50.12780">
    <property type="entry name" value="N-terminal domain of ligase-like"/>
    <property type="match status" value="1"/>
</dbReference>
<comment type="catalytic activity">
    <reaction evidence="1">
        <text>a long-chain fatty acid + ATP + CoA = a long-chain fatty acyl-CoA + AMP + diphosphate</text>
        <dbReference type="Rhea" id="RHEA:15421"/>
        <dbReference type="ChEBI" id="CHEBI:30616"/>
        <dbReference type="ChEBI" id="CHEBI:33019"/>
        <dbReference type="ChEBI" id="CHEBI:57287"/>
        <dbReference type="ChEBI" id="CHEBI:57560"/>
        <dbReference type="ChEBI" id="CHEBI:83139"/>
        <dbReference type="ChEBI" id="CHEBI:456215"/>
        <dbReference type="EC" id="6.2.1.3"/>
    </reaction>
    <physiologicalReaction direction="left-to-right" evidence="1">
        <dbReference type="Rhea" id="RHEA:15422"/>
    </physiologicalReaction>
</comment>
<dbReference type="PROSITE" id="PS00455">
    <property type="entry name" value="AMP_BINDING"/>
    <property type="match status" value="1"/>
</dbReference>
<dbReference type="InterPro" id="IPR002123">
    <property type="entry name" value="Plipid/glycerol_acylTrfase"/>
</dbReference>
<dbReference type="CDD" id="cd07989">
    <property type="entry name" value="LPLAT_AGPAT-like"/>
    <property type="match status" value="1"/>
</dbReference>
<dbReference type="AlphaFoldDB" id="A0A081BP27"/>
<keyword evidence="4" id="KW-1185">Reference proteome</keyword>
<evidence type="ECO:0000313" key="3">
    <source>
        <dbReference type="EMBL" id="GAK52143.1"/>
    </source>
</evidence>
<dbReference type="STRING" id="1499966.U14_03394"/>
<dbReference type="Gene3D" id="1.10.1200.10">
    <property type="entry name" value="ACP-like"/>
    <property type="match status" value="1"/>
</dbReference>
<dbReference type="Gene3D" id="3.30.300.30">
    <property type="match status" value="1"/>
</dbReference>
<accession>A0A081BP27</accession>
<dbReference type="HOGENOM" id="CLU_000022_45_1_0"/>
<dbReference type="GO" id="GO:0016746">
    <property type="term" value="F:acyltransferase activity"/>
    <property type="evidence" value="ECO:0007669"/>
    <property type="project" value="InterPro"/>
</dbReference>
<dbReference type="SMART" id="SM00563">
    <property type="entry name" value="PlsC"/>
    <property type="match status" value="1"/>
</dbReference>
<dbReference type="InterPro" id="IPR020845">
    <property type="entry name" value="AMP-binding_CS"/>
</dbReference>
<evidence type="ECO:0000313" key="4">
    <source>
        <dbReference type="Proteomes" id="UP000030700"/>
    </source>
</evidence>
<dbReference type="InterPro" id="IPR036736">
    <property type="entry name" value="ACP-like_sf"/>
</dbReference>
<dbReference type="Pfam" id="PF00501">
    <property type="entry name" value="AMP-binding"/>
    <property type="match status" value="1"/>
</dbReference>
<dbReference type="Pfam" id="PF23562">
    <property type="entry name" value="AMP-binding_C_3"/>
    <property type="match status" value="1"/>
</dbReference>
<reference evidence="3" key="1">
    <citation type="journal article" date="2015" name="PeerJ">
        <title>First genomic representation of candidate bacterial phylum KSB3 points to enhanced environmental sensing as a trigger of wastewater bulking.</title>
        <authorList>
            <person name="Sekiguchi Y."/>
            <person name="Ohashi A."/>
            <person name="Parks D.H."/>
            <person name="Yamauchi T."/>
            <person name="Tyson G.W."/>
            <person name="Hugenholtz P."/>
        </authorList>
    </citation>
    <scope>NUCLEOTIDE SEQUENCE [LARGE SCALE GENOMIC DNA]</scope>
</reference>
<sequence length="822" mass="92506">MRYLQYHDKPALILKHETISYTQLFEKILAYATIFEQVPCTKAAIYSENRFEWVYALYAAWNNRCIAIPLDFMATADEVAYMLNDSTPEIVFCSREKESELRDALKSVSYAPNVMVFEEIADAPLRQAQGAETFLERDNGDTALIIYTSGTTGSPKGAMLSFDNLQANADGVSKDSPIYEAKHRALVFLPLHHVYPLLGSIVIPLYVGATCVFSPSMAGDDIRETLQQHGVTLITGVPRFYNLLRKGIRDKIQQSAVARTLFHLAEMIDSPALSKLIFKSVHQKFGGNIRFLISGGAALDNDVARDFKTLGFDVLIGYGMTEAAPMIAFTRPGTLRIGASGHPLPCNEVKIVDGEILAKGRNVMQGYYNRPDETAAVIKDGWLHTGDLGEIDSDGYVFVTGRKKDTIVLPNGKNINPEELENKILKDYPAIKEIGIFAHDGVLQAIIYPNFDQLKEDGVHALDDHIRWDVLDPYNRNASPAKKIANFTLVKTELPKTRLGKIKRFQLAEFVKNNATTERPHEPVPDYPEYAMIAAFIKDQTGKTAHPEDHLEIDLGMDSLDKVSLMTFLETTFGVIVQDDEMLQHVTVGKIAEYVRDKKIKMAEDSVNWHQLLHENVSFDLPSSAMLSVSAPVLKFGLRSYFRLRVAGLEHLPNSPMIFAANHQSYLDGMLVGCFLSLPLLKRTYFYADEQHFRQRWLQLFAAKNNIIIMDMNRELKLSLQKMAEVLRRGNNVIIFPEGSRTRDGELAEFKKTFAILSRELNVPVVPVVLQGAYEAMPIGKKMPKFRQEIRVTFLPPISPENLEYGALAEKVQHVIQKELEE</sequence>
<dbReference type="Proteomes" id="UP000030700">
    <property type="component" value="Unassembled WGS sequence"/>
</dbReference>
<dbReference type="PANTHER" id="PTHR43272">
    <property type="entry name" value="LONG-CHAIN-FATTY-ACID--COA LIGASE"/>
    <property type="match status" value="1"/>
</dbReference>
<dbReference type="SUPFAM" id="SSF69593">
    <property type="entry name" value="Glycerol-3-phosphate (1)-acyltransferase"/>
    <property type="match status" value="1"/>
</dbReference>
<dbReference type="SUPFAM" id="SSF47336">
    <property type="entry name" value="ACP-like"/>
    <property type="match status" value="1"/>
</dbReference>
<dbReference type="Pfam" id="PF01553">
    <property type="entry name" value="Acyltransferase"/>
    <property type="match status" value="1"/>
</dbReference>
<feature type="domain" description="Carrier" evidence="2">
    <location>
        <begin position="523"/>
        <end position="599"/>
    </location>
</feature>
<protein>
    <submittedName>
        <fullName evidence="3">AMP-dependent synthetase and ligase</fullName>
    </submittedName>
</protein>
<dbReference type="Pfam" id="PF00550">
    <property type="entry name" value="PP-binding"/>
    <property type="match status" value="1"/>
</dbReference>
<dbReference type="GO" id="GO:0016020">
    <property type="term" value="C:membrane"/>
    <property type="evidence" value="ECO:0007669"/>
    <property type="project" value="TreeGrafter"/>
</dbReference>
<dbReference type="InterPro" id="IPR045851">
    <property type="entry name" value="AMP-bd_C_sf"/>
</dbReference>
<dbReference type="InterPro" id="IPR009081">
    <property type="entry name" value="PP-bd_ACP"/>
</dbReference>
<name>A0A081BP27_9BACT</name>
<dbReference type="SUPFAM" id="SSF56801">
    <property type="entry name" value="Acetyl-CoA synthetase-like"/>
    <property type="match status" value="1"/>
</dbReference>
<organism evidence="3">
    <name type="scientific">Candidatus Moduliflexus flocculans</name>
    <dbReference type="NCBI Taxonomy" id="1499966"/>
    <lineage>
        <taxon>Bacteria</taxon>
        <taxon>Candidatus Moduliflexota</taxon>
        <taxon>Candidatus Moduliflexia</taxon>
        <taxon>Candidatus Moduliflexales</taxon>
        <taxon>Candidatus Moduliflexaceae</taxon>
    </lineage>
</organism>
<dbReference type="EMBL" id="DF820458">
    <property type="protein sequence ID" value="GAK52143.1"/>
    <property type="molecule type" value="Genomic_DNA"/>
</dbReference>